<gene>
    <name evidence="1" type="ORF">PsYK624_082620</name>
</gene>
<organism evidence="1 2">
    <name type="scientific">Phanerochaete sordida</name>
    <dbReference type="NCBI Taxonomy" id="48140"/>
    <lineage>
        <taxon>Eukaryota</taxon>
        <taxon>Fungi</taxon>
        <taxon>Dikarya</taxon>
        <taxon>Basidiomycota</taxon>
        <taxon>Agaricomycotina</taxon>
        <taxon>Agaricomycetes</taxon>
        <taxon>Polyporales</taxon>
        <taxon>Phanerochaetaceae</taxon>
        <taxon>Phanerochaete</taxon>
    </lineage>
</organism>
<comment type="caution">
    <text evidence="1">The sequence shown here is derived from an EMBL/GenBank/DDBJ whole genome shotgun (WGS) entry which is preliminary data.</text>
</comment>
<dbReference type="EMBL" id="BPQB01000024">
    <property type="protein sequence ID" value="GJE92109.1"/>
    <property type="molecule type" value="Genomic_DNA"/>
</dbReference>
<keyword evidence="2" id="KW-1185">Reference proteome</keyword>
<dbReference type="AlphaFoldDB" id="A0A9P3LF03"/>
<sequence>MSSSFFARNPPRRTLSSNATIVNRDLNLASEHTLLLATLHLCAESSLPSAADSRSRSCSTIISRNIRSVML</sequence>
<accession>A0A9P3LF03</accession>
<evidence type="ECO:0000313" key="2">
    <source>
        <dbReference type="Proteomes" id="UP000703269"/>
    </source>
</evidence>
<evidence type="ECO:0000313" key="1">
    <source>
        <dbReference type="EMBL" id="GJE92109.1"/>
    </source>
</evidence>
<dbReference type="Proteomes" id="UP000703269">
    <property type="component" value="Unassembled WGS sequence"/>
</dbReference>
<proteinExistence type="predicted"/>
<name>A0A9P3LF03_9APHY</name>
<reference evidence="1 2" key="1">
    <citation type="submission" date="2021-08" db="EMBL/GenBank/DDBJ databases">
        <title>Draft Genome Sequence of Phanerochaete sordida strain YK-624.</title>
        <authorList>
            <person name="Mori T."/>
            <person name="Dohra H."/>
            <person name="Suzuki T."/>
            <person name="Kawagishi H."/>
            <person name="Hirai H."/>
        </authorList>
    </citation>
    <scope>NUCLEOTIDE SEQUENCE [LARGE SCALE GENOMIC DNA]</scope>
    <source>
        <strain evidence="1 2">YK-624</strain>
    </source>
</reference>
<protein>
    <submittedName>
        <fullName evidence="1">Uncharacterized protein</fullName>
    </submittedName>
</protein>